<dbReference type="KEGG" id="bcom:BAUCODRAFT_472676"/>
<dbReference type="Pfam" id="PF00176">
    <property type="entry name" value="SNF2-rel_dom"/>
    <property type="match status" value="1"/>
</dbReference>
<keyword evidence="3" id="KW-0067">ATP-binding</keyword>
<dbReference type="PROSITE" id="PS51192">
    <property type="entry name" value="HELICASE_ATP_BIND_1"/>
    <property type="match status" value="1"/>
</dbReference>
<evidence type="ECO:0000256" key="3">
    <source>
        <dbReference type="ARBA" id="ARBA00022840"/>
    </source>
</evidence>
<reference evidence="7 8" key="1">
    <citation type="journal article" date="2012" name="PLoS Pathog.">
        <title>Diverse lifestyles and strategies of plant pathogenesis encoded in the genomes of eighteen Dothideomycetes fungi.</title>
        <authorList>
            <person name="Ohm R.A."/>
            <person name="Feau N."/>
            <person name="Henrissat B."/>
            <person name="Schoch C.L."/>
            <person name="Horwitz B.A."/>
            <person name="Barry K.W."/>
            <person name="Condon B.J."/>
            <person name="Copeland A.C."/>
            <person name="Dhillon B."/>
            <person name="Glaser F."/>
            <person name="Hesse C.N."/>
            <person name="Kosti I."/>
            <person name="LaButti K."/>
            <person name="Lindquist E.A."/>
            <person name="Lucas S."/>
            <person name="Salamov A.A."/>
            <person name="Bradshaw R.E."/>
            <person name="Ciuffetti L."/>
            <person name="Hamelin R.C."/>
            <person name="Kema G.H.J."/>
            <person name="Lawrence C."/>
            <person name="Scott J.A."/>
            <person name="Spatafora J.W."/>
            <person name="Turgeon B.G."/>
            <person name="de Wit P.J.G.M."/>
            <person name="Zhong S."/>
            <person name="Goodwin S.B."/>
            <person name="Grigoriev I.V."/>
        </authorList>
    </citation>
    <scope>NUCLEOTIDE SEQUENCE [LARGE SCALE GENOMIC DNA]</scope>
    <source>
        <strain evidence="7 8">UAMH 10762</strain>
    </source>
</reference>
<dbReference type="AlphaFoldDB" id="M2MXS5"/>
<dbReference type="OrthoDB" id="448448at2759"/>
<dbReference type="InterPro" id="IPR027417">
    <property type="entry name" value="P-loop_NTPase"/>
</dbReference>
<dbReference type="SMART" id="SM00487">
    <property type="entry name" value="DEXDc"/>
    <property type="match status" value="1"/>
</dbReference>
<feature type="region of interest" description="Disordered" evidence="4">
    <location>
        <begin position="829"/>
        <end position="856"/>
    </location>
</feature>
<gene>
    <name evidence="7" type="ORF">BAUCODRAFT_472676</name>
</gene>
<dbReference type="OMA" id="YYVFHGP"/>
<dbReference type="RefSeq" id="XP_007676473.1">
    <property type="nucleotide sequence ID" value="XM_007678283.1"/>
</dbReference>
<name>M2MXS5_BAUPA</name>
<dbReference type="InterPro" id="IPR049730">
    <property type="entry name" value="SNF2/RAD54-like_C"/>
</dbReference>
<dbReference type="GO" id="GO:0008094">
    <property type="term" value="F:ATP-dependent activity, acting on DNA"/>
    <property type="evidence" value="ECO:0007669"/>
    <property type="project" value="TreeGrafter"/>
</dbReference>
<dbReference type="InterPro" id="IPR014001">
    <property type="entry name" value="Helicase_ATP-bd"/>
</dbReference>
<feature type="region of interest" description="Disordered" evidence="4">
    <location>
        <begin position="361"/>
        <end position="383"/>
    </location>
</feature>
<keyword evidence="2" id="KW-0378">Hydrolase</keyword>
<dbReference type="GO" id="GO:0006281">
    <property type="term" value="P:DNA repair"/>
    <property type="evidence" value="ECO:0007669"/>
    <property type="project" value="TreeGrafter"/>
</dbReference>
<sequence>MNPSLAQQLLNPKSVAKEKSKKRTPNYGPPQSRKPANTAARASNDVAVNSPKFDPRLLLNPRGAGAGGSVKSSAKDDTSAADSTVQYASNHDDTDGEGRGMSHFINDLHRITERDSVPQRKRKVDANDEGEEPEQKKAKGNFSIPANDGIVGAHMKAERERVAAQNGPQSMIDLTGEDGNTSTDIVMTGERQLPAQNPSNQEVCLGVLQADANISRIPTYSERSLVAIGTDAWPRLRLDYRRDPAENLKIVLVDKSKARDIGHVAFKYAAALCPLLDGQNINKIRMTVYLDSWRRSKNQVSGEWISENLHISVVLYAPRKYASAIGRVLSQRQLFLSSPTTMGIMTGKEVANPHVPTNFGARGGESKSQTAQHATVHRSEEEIRRDTETMFDSLVKHEDLPEMEPNSGIIKTPLLAHQKQALHFMVTHEHADSLAAGQPSSSLWQSRINPRGQQIWVNVITGHEMFHQPEPTRGGILADMMGLGKTLSILSLIAQTMSEAKEFSRQDPPDESSVECNVKGTLIICPKSVMSNWQEQIQQHVQKGALTFYNYHGASRTNDPEELAKYDVVLTTYNTAAFDFNAKDRALGATNWFRIVLDEAHAIRNQNTAVSKACVDLAAARRWAVTGTPVQNGLGDLGALIKFLKVRPFDDAQTWSREIITQLKSGNTNTIGHLRLLVDSITLRRMKDRIGLKLREELNIQLEFGKEERRIYDNIAAQSRRDFELMERGAVRGKLQGKAYTHILKSINRMRMFCAHGLDMFSEDDRKEIAEGMNPENAIAIELGDEPGDEPDASVSERQAYETLHLHIEANQDQCQRCSASIGQAAAEADGSRRVTEDFDGSATDETSSGEDGEKEKPIGYLTPCFHFLCVKCKNAMEAQVVPTLSSDERYTCPECGAWTRYGFFDLKRSAYRDFVEGKRAKLKKRKECSLEDYSGPSTKVTALMEDLEKCAAETSQLPEGEPPIRSVVFSGWTMYLDLIEIALNERGIGYNRLDGKMSVSQRSRVLEQFKTDPGITVILVSIKAGGQGLNFTAANKVFMMEPQWNPGVEQQAIDRVHRLGQKRDVQIKRYIMENTVENAVLQLQRRKEDLAKFTLERKMTKLDEAKKRLEDLKTLMR</sequence>
<keyword evidence="1" id="KW-0547">Nucleotide-binding</keyword>
<dbReference type="Gene3D" id="3.40.50.300">
    <property type="entry name" value="P-loop containing nucleotide triphosphate hydrolases"/>
    <property type="match status" value="1"/>
</dbReference>
<evidence type="ECO:0000259" key="5">
    <source>
        <dbReference type="PROSITE" id="PS51192"/>
    </source>
</evidence>
<evidence type="ECO:0000256" key="4">
    <source>
        <dbReference type="SAM" id="MobiDB-lite"/>
    </source>
</evidence>
<dbReference type="CDD" id="cd18793">
    <property type="entry name" value="SF2_C_SNF"/>
    <property type="match status" value="1"/>
</dbReference>
<dbReference type="SUPFAM" id="SSF52540">
    <property type="entry name" value="P-loop containing nucleoside triphosphate hydrolases"/>
    <property type="match status" value="2"/>
</dbReference>
<evidence type="ECO:0000256" key="1">
    <source>
        <dbReference type="ARBA" id="ARBA00022741"/>
    </source>
</evidence>
<evidence type="ECO:0000259" key="6">
    <source>
        <dbReference type="PROSITE" id="PS51194"/>
    </source>
</evidence>
<feature type="domain" description="Helicase ATP-binding" evidence="5">
    <location>
        <begin position="466"/>
        <end position="647"/>
    </location>
</feature>
<evidence type="ECO:0008006" key="9">
    <source>
        <dbReference type="Google" id="ProtNLM"/>
    </source>
</evidence>
<organism evidence="7 8">
    <name type="scientific">Baudoinia panamericana (strain UAMH 10762)</name>
    <name type="common">Angels' share fungus</name>
    <name type="synonym">Baudoinia compniacensis (strain UAMH 10762)</name>
    <dbReference type="NCBI Taxonomy" id="717646"/>
    <lineage>
        <taxon>Eukaryota</taxon>
        <taxon>Fungi</taxon>
        <taxon>Dikarya</taxon>
        <taxon>Ascomycota</taxon>
        <taxon>Pezizomycotina</taxon>
        <taxon>Dothideomycetes</taxon>
        <taxon>Dothideomycetidae</taxon>
        <taxon>Mycosphaerellales</taxon>
        <taxon>Teratosphaeriaceae</taxon>
        <taxon>Baudoinia</taxon>
    </lineage>
</organism>
<dbReference type="SMART" id="SM00490">
    <property type="entry name" value="HELICc"/>
    <property type="match status" value="1"/>
</dbReference>
<dbReference type="Proteomes" id="UP000011761">
    <property type="component" value="Unassembled WGS sequence"/>
</dbReference>
<accession>M2MXS5</accession>
<dbReference type="Pfam" id="PF00271">
    <property type="entry name" value="Helicase_C"/>
    <property type="match status" value="1"/>
</dbReference>
<evidence type="ECO:0000313" key="7">
    <source>
        <dbReference type="EMBL" id="EMC96373.1"/>
    </source>
</evidence>
<feature type="domain" description="Helicase C-terminal" evidence="6">
    <location>
        <begin position="943"/>
        <end position="1118"/>
    </location>
</feature>
<dbReference type="PANTHER" id="PTHR45626:SF52">
    <property type="entry name" value="SINGLE-STRANDED DNA-DEPENDENT ATPASE (EUROFUNG)"/>
    <property type="match status" value="1"/>
</dbReference>
<dbReference type="InterPro" id="IPR038718">
    <property type="entry name" value="SNF2-like_sf"/>
</dbReference>
<feature type="compositionally biased region" description="Polar residues" evidence="4">
    <location>
        <begin position="1"/>
        <end position="11"/>
    </location>
</feature>
<dbReference type="STRING" id="717646.M2MXS5"/>
<feature type="compositionally biased region" description="Basic and acidic residues" evidence="4">
    <location>
        <begin position="90"/>
        <end position="118"/>
    </location>
</feature>
<dbReference type="InterPro" id="IPR050628">
    <property type="entry name" value="SNF2_RAD54_helicase_TF"/>
</dbReference>
<dbReference type="GO" id="GO:0005524">
    <property type="term" value="F:ATP binding"/>
    <property type="evidence" value="ECO:0007669"/>
    <property type="project" value="UniProtKB-KW"/>
</dbReference>
<dbReference type="PANTHER" id="PTHR45626">
    <property type="entry name" value="TRANSCRIPTION TERMINATION FACTOR 2-RELATED"/>
    <property type="match status" value="1"/>
</dbReference>
<dbReference type="HOGENOM" id="CLU_000315_2_7_1"/>
<dbReference type="InterPro" id="IPR000330">
    <property type="entry name" value="SNF2_N"/>
</dbReference>
<dbReference type="GO" id="GO:0005634">
    <property type="term" value="C:nucleus"/>
    <property type="evidence" value="ECO:0007669"/>
    <property type="project" value="TreeGrafter"/>
</dbReference>
<proteinExistence type="predicted"/>
<dbReference type="GO" id="GO:0016787">
    <property type="term" value="F:hydrolase activity"/>
    <property type="evidence" value="ECO:0007669"/>
    <property type="project" value="UniProtKB-KW"/>
</dbReference>
<dbReference type="EMBL" id="KB445555">
    <property type="protein sequence ID" value="EMC96373.1"/>
    <property type="molecule type" value="Genomic_DNA"/>
</dbReference>
<dbReference type="GeneID" id="19114681"/>
<evidence type="ECO:0000313" key="8">
    <source>
        <dbReference type="Proteomes" id="UP000011761"/>
    </source>
</evidence>
<dbReference type="PROSITE" id="PS51194">
    <property type="entry name" value="HELICASE_CTER"/>
    <property type="match status" value="1"/>
</dbReference>
<evidence type="ECO:0000256" key="2">
    <source>
        <dbReference type="ARBA" id="ARBA00022801"/>
    </source>
</evidence>
<protein>
    <recommendedName>
        <fullName evidence="9">SNF2 family DNA-dependent ATPase domain-containing protein</fullName>
    </recommendedName>
</protein>
<dbReference type="eggNOG" id="KOG1001">
    <property type="taxonomic scope" value="Eukaryota"/>
</dbReference>
<feature type="region of interest" description="Disordered" evidence="4">
    <location>
        <begin position="1"/>
        <end position="147"/>
    </location>
</feature>
<keyword evidence="8" id="KW-1185">Reference proteome</keyword>
<dbReference type="InterPro" id="IPR001650">
    <property type="entry name" value="Helicase_C-like"/>
</dbReference>
<dbReference type="Gene3D" id="3.40.50.10810">
    <property type="entry name" value="Tandem AAA-ATPase domain"/>
    <property type="match status" value="1"/>
</dbReference>